<reference evidence="1 2" key="1">
    <citation type="journal article" date="2023" name="bioRxiv">
        <title>High-quality genome assemblies of four members of thePodospora anserinaspecies complex.</title>
        <authorList>
            <person name="Ament-Velasquez S.L."/>
            <person name="Vogan A.A."/>
            <person name="Wallerman O."/>
            <person name="Hartmann F."/>
            <person name="Gautier V."/>
            <person name="Silar P."/>
            <person name="Giraud T."/>
            <person name="Johannesson H."/>
        </authorList>
    </citation>
    <scope>NUCLEOTIDE SEQUENCE [LARGE SCALE GENOMIC DNA]</scope>
    <source>
        <strain evidence="1 2">CBS 411.78</strain>
    </source>
</reference>
<dbReference type="EMBL" id="JAFFHB010000006">
    <property type="protein sequence ID" value="KAK4664995.1"/>
    <property type="molecule type" value="Genomic_DNA"/>
</dbReference>
<organism evidence="1 2">
    <name type="scientific">Podospora pseudopauciseta</name>
    <dbReference type="NCBI Taxonomy" id="2093780"/>
    <lineage>
        <taxon>Eukaryota</taxon>
        <taxon>Fungi</taxon>
        <taxon>Dikarya</taxon>
        <taxon>Ascomycota</taxon>
        <taxon>Pezizomycotina</taxon>
        <taxon>Sordariomycetes</taxon>
        <taxon>Sordariomycetidae</taxon>
        <taxon>Sordariales</taxon>
        <taxon>Podosporaceae</taxon>
        <taxon>Podospora</taxon>
    </lineage>
</organism>
<evidence type="ECO:0000313" key="1">
    <source>
        <dbReference type="EMBL" id="KAK4664995.1"/>
    </source>
</evidence>
<dbReference type="Proteomes" id="UP001326199">
    <property type="component" value="Unassembled WGS sequence"/>
</dbReference>
<dbReference type="GeneID" id="87926186"/>
<protein>
    <submittedName>
        <fullName evidence="1">Uncharacterized protein</fullName>
    </submittedName>
</protein>
<dbReference type="RefSeq" id="XP_062764961.1">
    <property type="nucleotide sequence ID" value="XM_062906045.1"/>
</dbReference>
<accession>A0ABR0HAE8</accession>
<comment type="caution">
    <text evidence="1">The sequence shown here is derived from an EMBL/GenBank/DDBJ whole genome shotgun (WGS) entry which is preliminary data.</text>
</comment>
<keyword evidence="2" id="KW-1185">Reference proteome</keyword>
<proteinExistence type="predicted"/>
<evidence type="ECO:0000313" key="2">
    <source>
        <dbReference type="Proteomes" id="UP001326199"/>
    </source>
</evidence>
<gene>
    <name evidence="1" type="ORF">QC763_0076500</name>
</gene>
<sequence length="85" mass="9347">MEPRPEGQRYNSLDVVSTTWGEAGRKFQPRSISLDFPEDHRYLAPAWHAAPAQAVAVVSILCAIAPYPLITILSHGRGLTFTTVV</sequence>
<name>A0ABR0HAE8_9PEZI</name>